<dbReference type="GO" id="GO:0004672">
    <property type="term" value="F:protein kinase activity"/>
    <property type="evidence" value="ECO:0000318"/>
    <property type="project" value="GO_Central"/>
</dbReference>
<dbReference type="InterPro" id="IPR011009">
    <property type="entry name" value="Kinase-like_dom_sf"/>
</dbReference>
<organism evidence="11 12">
    <name type="scientific">Helianthus annuus</name>
    <name type="common">Common sunflower</name>
    <dbReference type="NCBI Taxonomy" id="4232"/>
    <lineage>
        <taxon>Eukaryota</taxon>
        <taxon>Viridiplantae</taxon>
        <taxon>Streptophyta</taxon>
        <taxon>Embryophyta</taxon>
        <taxon>Tracheophyta</taxon>
        <taxon>Spermatophyta</taxon>
        <taxon>Magnoliopsida</taxon>
        <taxon>eudicotyledons</taxon>
        <taxon>Gunneridae</taxon>
        <taxon>Pentapetalae</taxon>
        <taxon>asterids</taxon>
        <taxon>campanulids</taxon>
        <taxon>Asterales</taxon>
        <taxon>Asteraceae</taxon>
        <taxon>Asteroideae</taxon>
        <taxon>Heliantheae alliance</taxon>
        <taxon>Heliantheae</taxon>
        <taxon>Helianthus</taxon>
    </lineage>
</organism>
<dbReference type="Gramene" id="mRNA:HanXRQr2_Chr11g0484361">
    <property type="protein sequence ID" value="CDS:HanXRQr2_Chr11g0484361.1"/>
    <property type="gene ID" value="HanXRQr2_Chr11g0484361"/>
</dbReference>
<evidence type="ECO:0000259" key="9">
    <source>
        <dbReference type="PROSITE" id="PS50011"/>
    </source>
</evidence>
<reference evidence="10 12" key="1">
    <citation type="journal article" date="2017" name="Nature">
        <title>The sunflower genome provides insights into oil metabolism, flowering and Asterid evolution.</title>
        <authorList>
            <person name="Badouin H."/>
            <person name="Gouzy J."/>
            <person name="Grassa C.J."/>
            <person name="Murat F."/>
            <person name="Staton S.E."/>
            <person name="Cottret L."/>
            <person name="Lelandais-Briere C."/>
            <person name="Owens G.L."/>
            <person name="Carrere S."/>
            <person name="Mayjonade B."/>
            <person name="Legrand L."/>
            <person name="Gill N."/>
            <person name="Kane N.C."/>
            <person name="Bowers J.E."/>
            <person name="Hubner S."/>
            <person name="Bellec A."/>
            <person name="Berard A."/>
            <person name="Berges H."/>
            <person name="Blanchet N."/>
            <person name="Boniface M.C."/>
            <person name="Brunel D."/>
            <person name="Catrice O."/>
            <person name="Chaidir N."/>
            <person name="Claudel C."/>
            <person name="Donnadieu C."/>
            <person name="Faraut T."/>
            <person name="Fievet G."/>
            <person name="Helmstetter N."/>
            <person name="King M."/>
            <person name="Knapp S.J."/>
            <person name="Lai Z."/>
            <person name="Le Paslier M.C."/>
            <person name="Lippi Y."/>
            <person name="Lorenzon L."/>
            <person name="Mandel J.R."/>
            <person name="Marage G."/>
            <person name="Marchand G."/>
            <person name="Marquand E."/>
            <person name="Bret-Mestries E."/>
            <person name="Morien E."/>
            <person name="Nambeesan S."/>
            <person name="Nguyen T."/>
            <person name="Pegot-Espagnet P."/>
            <person name="Pouilly N."/>
            <person name="Raftis F."/>
            <person name="Sallet E."/>
            <person name="Schiex T."/>
            <person name="Thomas J."/>
            <person name="Vandecasteele C."/>
            <person name="Vares D."/>
            <person name="Vear F."/>
            <person name="Vautrin S."/>
            <person name="Crespi M."/>
            <person name="Mangin B."/>
            <person name="Burke J.M."/>
            <person name="Salse J."/>
            <person name="Munos S."/>
            <person name="Vincourt P."/>
            <person name="Rieseberg L.H."/>
            <person name="Langlade N.B."/>
        </authorList>
    </citation>
    <scope>NUCLEOTIDE SEQUENCE [LARGE SCALE GENOMIC DNA]</scope>
    <source>
        <strain evidence="12">cv. SF193</strain>
        <tissue evidence="10">Leaves</tissue>
    </source>
</reference>
<evidence type="ECO:0000256" key="8">
    <source>
        <dbReference type="SAM" id="Phobius"/>
    </source>
</evidence>
<dbReference type="OMA" id="ETWITVR"/>
<dbReference type="InParanoid" id="A0A251TB34"/>
<protein>
    <submittedName>
        <fullName evidence="10">Mitogen-activated protein kinase kinase kinase STE-STE11 family</fullName>
        <ecNumber evidence="10">2.7.11.25</ecNumber>
    </submittedName>
</protein>
<keyword evidence="8" id="KW-0812">Transmembrane</keyword>
<dbReference type="InterPro" id="IPR052751">
    <property type="entry name" value="Plant_MAPKKK"/>
</dbReference>
<dbReference type="STRING" id="4232.A0A251TB34"/>
<evidence type="ECO:0000256" key="3">
    <source>
        <dbReference type="ARBA" id="ARBA00022777"/>
    </source>
</evidence>
<dbReference type="Proteomes" id="UP000215914">
    <property type="component" value="Chromosome 11"/>
</dbReference>
<keyword evidence="1 10" id="KW-0808">Transferase</keyword>
<dbReference type="OrthoDB" id="275301at2759"/>
<dbReference type="PROSITE" id="PS00107">
    <property type="entry name" value="PROTEIN_KINASE_ATP"/>
    <property type="match status" value="1"/>
</dbReference>
<proteinExistence type="inferred from homology"/>
<sequence>MTNLTNCTKGHIIGRGSTATVSIATTVTGDRFAVKSTKLSKSLLLQKEQHFLSKLRSPYIIEYIGFNVDYANDIPLYDLFMEYATGGAVTDVIKRQGGSLDECLIRSYTHQILQGLDYLHSNKLVHCDIKCSNILVCEDGVKIGDLGCAKLVENCGDTSSGFSGTLVFMAPEVARGVKQEFAADVWALGCTVIEMATGCNPWPEMNNPVSALYRIGYSGDVPLFPMWLSDEGKDFLKNCLQRKDEERWTVKELLQHPFVNINSSSEKIESFDSPSSILDHGFWDCFEVTDTPSSTKFMTFSGESPVDRIKKLVETTPCVNYCMTNWIAEEDWITVRSNHVDENSNITYEDSQTDVEKEDDDSESTRSDSESLSELYVEVGFSDSVRIIVESNVLETSDANVVNSKFLGFKNINNDSCLLVDSNLNVALLIIAILAFAYVLIFK</sequence>
<dbReference type="GO" id="GO:0004709">
    <property type="term" value="F:MAP kinase kinase kinase activity"/>
    <property type="evidence" value="ECO:0007669"/>
    <property type="project" value="UniProtKB-EC"/>
</dbReference>
<feature type="transmembrane region" description="Helical" evidence="8">
    <location>
        <begin position="424"/>
        <end position="442"/>
    </location>
</feature>
<dbReference type="AlphaFoldDB" id="A0A251TB34"/>
<dbReference type="CDD" id="cd06606">
    <property type="entry name" value="STKc_MAPKKK"/>
    <property type="match status" value="1"/>
</dbReference>
<dbReference type="SMART" id="SM00220">
    <property type="entry name" value="S_TKc"/>
    <property type="match status" value="1"/>
</dbReference>
<accession>A0A251TB34</accession>
<evidence type="ECO:0000256" key="7">
    <source>
        <dbReference type="SAM" id="MobiDB-lite"/>
    </source>
</evidence>
<keyword evidence="4 5" id="KW-0067">ATP-binding</keyword>
<dbReference type="Gene3D" id="1.10.510.10">
    <property type="entry name" value="Transferase(Phosphotransferase) domain 1"/>
    <property type="match status" value="1"/>
</dbReference>
<dbReference type="Pfam" id="PF00069">
    <property type="entry name" value="Pkinase"/>
    <property type="match status" value="1"/>
</dbReference>
<feature type="domain" description="Protein kinase" evidence="9">
    <location>
        <begin position="7"/>
        <end position="259"/>
    </location>
</feature>
<dbReference type="SUPFAM" id="SSF56112">
    <property type="entry name" value="Protein kinase-like (PK-like)"/>
    <property type="match status" value="1"/>
</dbReference>
<dbReference type="GO" id="GO:0005524">
    <property type="term" value="F:ATP binding"/>
    <property type="evidence" value="ECO:0007669"/>
    <property type="project" value="UniProtKB-UniRule"/>
</dbReference>
<dbReference type="InterPro" id="IPR000719">
    <property type="entry name" value="Prot_kinase_dom"/>
</dbReference>
<evidence type="ECO:0000313" key="11">
    <source>
        <dbReference type="EMBL" id="OTG07973.1"/>
    </source>
</evidence>
<keyword evidence="2 5" id="KW-0547">Nucleotide-binding</keyword>
<evidence type="ECO:0000313" key="10">
    <source>
        <dbReference type="EMBL" id="KAF5781498.1"/>
    </source>
</evidence>
<dbReference type="InterPro" id="IPR008271">
    <property type="entry name" value="Ser/Thr_kinase_AS"/>
</dbReference>
<dbReference type="PANTHER" id="PTHR48011:SF76">
    <property type="entry name" value="MITOGEN-ACTIVATED PROTEIN KINASE KINASE KINASE 15"/>
    <property type="match status" value="1"/>
</dbReference>
<dbReference type="PROSITE" id="PS50011">
    <property type="entry name" value="PROTEIN_KINASE_DOM"/>
    <property type="match status" value="1"/>
</dbReference>
<name>A0A251TB34_HELAN</name>
<dbReference type="PANTHER" id="PTHR48011">
    <property type="entry name" value="CCR4-NOT TRANSCRIPTIONAL COMPLEX SUBUNIT CAF120-RELATED"/>
    <property type="match status" value="1"/>
</dbReference>
<evidence type="ECO:0000313" key="12">
    <source>
        <dbReference type="Proteomes" id="UP000215914"/>
    </source>
</evidence>
<dbReference type="InterPro" id="IPR017441">
    <property type="entry name" value="Protein_kinase_ATP_BS"/>
</dbReference>
<dbReference type="GO" id="GO:0007165">
    <property type="term" value="P:signal transduction"/>
    <property type="evidence" value="ECO:0000318"/>
    <property type="project" value="GO_Central"/>
</dbReference>
<dbReference type="FunCoup" id="A0A251TB34">
    <property type="interactions" value="719"/>
</dbReference>
<feature type="binding site" evidence="5">
    <location>
        <position position="35"/>
    </location>
    <ligand>
        <name>ATP</name>
        <dbReference type="ChEBI" id="CHEBI:30616"/>
    </ligand>
</feature>
<dbReference type="EC" id="2.7.11.25" evidence="10"/>
<evidence type="ECO:0000256" key="2">
    <source>
        <dbReference type="ARBA" id="ARBA00022741"/>
    </source>
</evidence>
<keyword evidence="8" id="KW-0472">Membrane</keyword>
<keyword evidence="3 10" id="KW-0418">Kinase</keyword>
<evidence type="ECO:0000256" key="5">
    <source>
        <dbReference type="PROSITE-ProRule" id="PRU10141"/>
    </source>
</evidence>
<evidence type="ECO:0000256" key="6">
    <source>
        <dbReference type="RuleBase" id="RU000304"/>
    </source>
</evidence>
<evidence type="ECO:0000256" key="1">
    <source>
        <dbReference type="ARBA" id="ARBA00022679"/>
    </source>
</evidence>
<dbReference type="PROSITE" id="PS00108">
    <property type="entry name" value="PROTEIN_KINASE_ST"/>
    <property type="match status" value="1"/>
</dbReference>
<dbReference type="EMBL" id="CM007900">
    <property type="protein sequence ID" value="OTG07973.1"/>
    <property type="molecule type" value="Genomic_DNA"/>
</dbReference>
<reference evidence="10" key="3">
    <citation type="submission" date="2020-06" db="EMBL/GenBank/DDBJ databases">
        <title>Helianthus annuus Genome sequencing and assembly Release 2.</title>
        <authorList>
            <person name="Gouzy J."/>
            <person name="Langlade N."/>
            <person name="Munos S."/>
        </authorList>
    </citation>
    <scope>NUCLEOTIDE SEQUENCE</scope>
    <source>
        <tissue evidence="10">Leaves</tissue>
    </source>
</reference>
<reference evidence="11" key="2">
    <citation type="submission" date="2017-02" db="EMBL/GenBank/DDBJ databases">
        <title>Sunflower complete genome.</title>
        <authorList>
            <person name="Langlade N."/>
            <person name="Munos S."/>
        </authorList>
    </citation>
    <scope>NUCLEOTIDE SEQUENCE [LARGE SCALE GENOMIC DNA]</scope>
    <source>
        <tissue evidence="11">Leaves</tissue>
    </source>
</reference>
<keyword evidence="12" id="KW-1185">Reference proteome</keyword>
<feature type="region of interest" description="Disordered" evidence="7">
    <location>
        <begin position="344"/>
        <end position="371"/>
    </location>
</feature>
<feature type="compositionally biased region" description="Acidic residues" evidence="7">
    <location>
        <begin position="351"/>
        <end position="362"/>
    </location>
</feature>
<gene>
    <name evidence="11" type="ORF">HannXRQ_Chr11g0336481</name>
    <name evidence="10" type="ORF">HanXRQr2_Chr11g0484361</name>
</gene>
<evidence type="ECO:0000256" key="4">
    <source>
        <dbReference type="ARBA" id="ARBA00022840"/>
    </source>
</evidence>
<comment type="similarity">
    <text evidence="6">Belongs to the protein kinase superfamily.</text>
</comment>
<dbReference type="EMBL" id="MNCJ02000326">
    <property type="protein sequence ID" value="KAF5781498.1"/>
    <property type="molecule type" value="Genomic_DNA"/>
</dbReference>
<keyword evidence="8" id="KW-1133">Transmembrane helix</keyword>
<keyword evidence="6" id="KW-0723">Serine/threonine-protein kinase</keyword>